<sequence length="348" mass="38942">MSGHSRLAPPANNKRKREFDRDAAFRAAMTDNSTLPRTYEEAEAVGWTPQRLDGQIGSARLPMVDSIQVLTRYRIQEPSVVDTPRYQVNWIARDPRRLAANGYCGKILVDPQSVQALANCILEVARESGSPFMNFAFEPVSWRDSNRHRQQIAIWAEEARARRNSPTTGCPPAQTADSLQDRDFAKALGELLFLSRPNAPQIRSVKWIFYDVLAAAQSMKFAFFKSDLELAWPWSNDFAQKVANASPGDKILQGKLHPSEFDYALHTCDDLPADPLFAGMTVGQILQQRAAGEFDADRFVPTEHAQVPAQPSDQHRAQVVLSTTDRVDVIKSNMRPKPLSTVPLDGIR</sequence>
<protein>
    <submittedName>
        <fullName evidence="1">Uncharacterized protein</fullName>
    </submittedName>
</protein>
<keyword evidence="2" id="KW-1185">Reference proteome</keyword>
<accession>A0AAD4HZJ6</accession>
<reference evidence="1" key="1">
    <citation type="submission" date="2023-02" db="EMBL/GenBank/DDBJ databases">
        <authorList>
            <person name="Palmer J.M."/>
        </authorList>
    </citation>
    <scope>NUCLEOTIDE SEQUENCE</scope>
    <source>
        <strain evidence="1">FW57</strain>
    </source>
</reference>
<gene>
    <name evidence="1" type="ORF">NEMBOFW57_006408</name>
</gene>
<evidence type="ECO:0000313" key="2">
    <source>
        <dbReference type="Proteomes" id="UP001197093"/>
    </source>
</evidence>
<proteinExistence type="predicted"/>
<organism evidence="1 2">
    <name type="scientific">Staphylotrichum longicolle</name>
    <dbReference type="NCBI Taxonomy" id="669026"/>
    <lineage>
        <taxon>Eukaryota</taxon>
        <taxon>Fungi</taxon>
        <taxon>Dikarya</taxon>
        <taxon>Ascomycota</taxon>
        <taxon>Pezizomycotina</taxon>
        <taxon>Sordariomycetes</taxon>
        <taxon>Sordariomycetidae</taxon>
        <taxon>Sordariales</taxon>
        <taxon>Chaetomiaceae</taxon>
        <taxon>Staphylotrichum</taxon>
    </lineage>
</organism>
<dbReference type="AlphaFoldDB" id="A0AAD4HZJ6"/>
<comment type="caution">
    <text evidence="1">The sequence shown here is derived from an EMBL/GenBank/DDBJ whole genome shotgun (WGS) entry which is preliminary data.</text>
</comment>
<name>A0AAD4HZJ6_9PEZI</name>
<dbReference type="EMBL" id="JAHCVI010000003">
    <property type="protein sequence ID" value="KAG7286908.1"/>
    <property type="molecule type" value="Genomic_DNA"/>
</dbReference>
<evidence type="ECO:0000313" key="1">
    <source>
        <dbReference type="EMBL" id="KAG7286908.1"/>
    </source>
</evidence>
<dbReference type="Proteomes" id="UP001197093">
    <property type="component" value="Unassembled WGS sequence"/>
</dbReference>